<dbReference type="PANTHER" id="PTHR47521">
    <property type="entry name" value="SERPENTINE RECEPTOR, CLASS E (EPSILON)-RELATED"/>
    <property type="match status" value="1"/>
</dbReference>
<dbReference type="InterPro" id="IPR052860">
    <property type="entry name" value="NRL-GPCR1"/>
</dbReference>
<gene>
    <name evidence="2" type="ORF">PFISCL1PPCAC_21565</name>
</gene>
<accession>A0AAV5WIY0</accession>
<dbReference type="Proteomes" id="UP001432322">
    <property type="component" value="Unassembled WGS sequence"/>
</dbReference>
<organism evidence="2 3">
    <name type="scientific">Pristionchus fissidentatus</name>
    <dbReference type="NCBI Taxonomy" id="1538716"/>
    <lineage>
        <taxon>Eukaryota</taxon>
        <taxon>Metazoa</taxon>
        <taxon>Ecdysozoa</taxon>
        <taxon>Nematoda</taxon>
        <taxon>Chromadorea</taxon>
        <taxon>Rhabditida</taxon>
        <taxon>Rhabditina</taxon>
        <taxon>Diplogasteromorpha</taxon>
        <taxon>Diplogasteroidea</taxon>
        <taxon>Neodiplogasteridae</taxon>
        <taxon>Pristionchus</taxon>
    </lineage>
</organism>
<evidence type="ECO:0000313" key="2">
    <source>
        <dbReference type="EMBL" id="GMT30268.1"/>
    </source>
</evidence>
<feature type="transmembrane region" description="Helical" evidence="1">
    <location>
        <begin position="36"/>
        <end position="58"/>
    </location>
</feature>
<feature type="transmembrane region" description="Helical" evidence="1">
    <location>
        <begin position="70"/>
        <end position="92"/>
    </location>
</feature>
<protein>
    <recommendedName>
        <fullName evidence="4">G protein-coupled receptor</fullName>
    </recommendedName>
</protein>
<evidence type="ECO:0000313" key="3">
    <source>
        <dbReference type="Proteomes" id="UP001432322"/>
    </source>
</evidence>
<feature type="transmembrane region" description="Helical" evidence="1">
    <location>
        <begin position="6"/>
        <end position="24"/>
    </location>
</feature>
<feature type="non-terminal residue" evidence="2">
    <location>
        <position position="1"/>
    </location>
</feature>
<keyword evidence="1" id="KW-0812">Transmembrane</keyword>
<evidence type="ECO:0000256" key="1">
    <source>
        <dbReference type="SAM" id="Phobius"/>
    </source>
</evidence>
<dbReference type="AlphaFoldDB" id="A0AAV5WIY0"/>
<evidence type="ECO:0008006" key="4">
    <source>
        <dbReference type="Google" id="ProtNLM"/>
    </source>
</evidence>
<feature type="transmembrane region" description="Helical" evidence="1">
    <location>
        <begin position="112"/>
        <end position="131"/>
    </location>
</feature>
<comment type="caution">
    <text evidence="2">The sequence shown here is derived from an EMBL/GenBank/DDBJ whole genome shotgun (WGS) entry which is preliminary data.</text>
</comment>
<keyword evidence="1" id="KW-1133">Transmembrane helix</keyword>
<proteinExistence type="predicted"/>
<name>A0AAV5WIY0_9BILA</name>
<dbReference type="PANTHER" id="PTHR47521:SF7">
    <property type="entry name" value="SERPENTINE RECEPTOR CLASS EPSILON-6"/>
    <property type="match status" value="1"/>
</dbReference>
<feature type="non-terminal residue" evidence="2">
    <location>
        <position position="134"/>
    </location>
</feature>
<sequence length="134" mass="15294">IFQFFFTILAVMTTPFVVISFYRAGVIHRNFRIQVCVMAFIFVNATIARAVIFCYQFYDLPLKDNDPLIIVANIVRNTFFGYGCGLAGSFGLERTVATIFWKWYEKGSKSTIIVVLLIELCNIVPSVIVSTEWL</sequence>
<keyword evidence="3" id="KW-1185">Reference proteome</keyword>
<keyword evidence="1" id="KW-0472">Membrane</keyword>
<dbReference type="EMBL" id="BTSY01000005">
    <property type="protein sequence ID" value="GMT30268.1"/>
    <property type="molecule type" value="Genomic_DNA"/>
</dbReference>
<reference evidence="2" key="1">
    <citation type="submission" date="2023-10" db="EMBL/GenBank/DDBJ databases">
        <title>Genome assembly of Pristionchus species.</title>
        <authorList>
            <person name="Yoshida K."/>
            <person name="Sommer R.J."/>
        </authorList>
    </citation>
    <scope>NUCLEOTIDE SEQUENCE</scope>
    <source>
        <strain evidence="2">RS5133</strain>
    </source>
</reference>